<feature type="compositionally biased region" description="Polar residues" evidence="13">
    <location>
        <begin position="134"/>
        <end position="143"/>
    </location>
</feature>
<feature type="compositionally biased region" description="Basic and acidic residues" evidence="13">
    <location>
        <begin position="659"/>
        <end position="693"/>
    </location>
</feature>
<dbReference type="OrthoDB" id="6778822at2759"/>
<evidence type="ECO:0000256" key="5">
    <source>
        <dbReference type="ARBA" id="ARBA00022777"/>
    </source>
</evidence>
<evidence type="ECO:0000256" key="6">
    <source>
        <dbReference type="ARBA" id="ARBA00022840"/>
    </source>
</evidence>
<keyword evidence="2" id="KW-0723">Serine/threonine-protein kinase</keyword>
<dbReference type="Proteomes" id="UP000663856">
    <property type="component" value="Unassembled WGS sequence"/>
</dbReference>
<dbReference type="Gene3D" id="3.30.200.20">
    <property type="entry name" value="Phosphorylase Kinase, domain 1"/>
    <property type="match status" value="1"/>
</dbReference>
<dbReference type="EMBL" id="CAJNRE010015072">
    <property type="protein sequence ID" value="CAF2134332.1"/>
    <property type="molecule type" value="Genomic_DNA"/>
</dbReference>
<keyword evidence="6 11" id="KW-0067">ATP-binding</keyword>
<feature type="active site" description="Proton acceptor" evidence="10">
    <location>
        <position position="764"/>
    </location>
</feature>
<feature type="region of interest" description="Disordered" evidence="13">
    <location>
        <begin position="130"/>
        <end position="150"/>
    </location>
</feature>
<organism evidence="16 21">
    <name type="scientific">Rotaria magnacalcarata</name>
    <dbReference type="NCBI Taxonomy" id="392030"/>
    <lineage>
        <taxon>Eukaryota</taxon>
        <taxon>Metazoa</taxon>
        <taxon>Spiralia</taxon>
        <taxon>Gnathifera</taxon>
        <taxon>Rotifera</taxon>
        <taxon>Eurotatoria</taxon>
        <taxon>Bdelloidea</taxon>
        <taxon>Philodinida</taxon>
        <taxon>Philodinidae</taxon>
        <taxon>Rotaria</taxon>
    </lineage>
</organism>
<dbReference type="FunFam" id="3.10.110.10:FF:000050">
    <property type="entry name" value="eIF-2-alpha kinase GCN2"/>
    <property type="match status" value="1"/>
</dbReference>
<evidence type="ECO:0000259" key="14">
    <source>
        <dbReference type="PROSITE" id="PS50011"/>
    </source>
</evidence>
<dbReference type="PROSITE" id="PS50011">
    <property type="entry name" value="PROTEIN_KINASE_DOM"/>
    <property type="match status" value="1"/>
</dbReference>
<evidence type="ECO:0000313" key="19">
    <source>
        <dbReference type="EMBL" id="CAF2046954.1"/>
    </source>
</evidence>
<dbReference type="GO" id="GO:0005634">
    <property type="term" value="C:nucleus"/>
    <property type="evidence" value="ECO:0007669"/>
    <property type="project" value="TreeGrafter"/>
</dbReference>
<evidence type="ECO:0000256" key="10">
    <source>
        <dbReference type="PIRSR" id="PIRSR000660-1"/>
    </source>
</evidence>
<dbReference type="Pfam" id="PF13393">
    <property type="entry name" value="tRNA-synt_His"/>
    <property type="match status" value="1"/>
</dbReference>
<evidence type="ECO:0000256" key="1">
    <source>
        <dbReference type="ARBA" id="ARBA00012513"/>
    </source>
</evidence>
<evidence type="ECO:0000313" key="16">
    <source>
        <dbReference type="EMBL" id="CAF1521817.1"/>
    </source>
</evidence>
<dbReference type="InterPro" id="IPR016135">
    <property type="entry name" value="UBQ-conjugating_enzyme/RWD"/>
</dbReference>
<dbReference type="GO" id="GO:0005524">
    <property type="term" value="F:ATP binding"/>
    <property type="evidence" value="ECO:0007669"/>
    <property type="project" value="UniProtKB-UniRule"/>
</dbReference>
<evidence type="ECO:0000313" key="17">
    <source>
        <dbReference type="EMBL" id="CAF1631472.1"/>
    </source>
</evidence>
<dbReference type="InterPro" id="IPR045864">
    <property type="entry name" value="aa-tRNA-synth_II/BPL/LPL"/>
</dbReference>
<feature type="binding site" evidence="11 12">
    <location>
        <position position="542"/>
    </location>
    <ligand>
        <name>ATP</name>
        <dbReference type="ChEBI" id="CHEBI:30616"/>
    </ligand>
</feature>
<keyword evidence="5" id="KW-0418">Kinase</keyword>
<dbReference type="SMART" id="SM00220">
    <property type="entry name" value="S_TKc"/>
    <property type="match status" value="1"/>
</dbReference>
<dbReference type="PANTHER" id="PTHR11042:SF136">
    <property type="entry name" value="EIF-2-ALPHA KINASE GCN2"/>
    <property type="match status" value="1"/>
</dbReference>
<dbReference type="EMBL" id="CAJNRF010002947">
    <property type="protein sequence ID" value="CAF2044861.1"/>
    <property type="molecule type" value="Genomic_DNA"/>
</dbReference>
<proteinExistence type="inferred from homology"/>
<protein>
    <recommendedName>
        <fullName evidence="1">non-specific serine/threonine protein kinase</fullName>
        <ecNumber evidence="1">2.7.11.1</ecNumber>
    </recommendedName>
</protein>
<dbReference type="SUPFAM" id="SSF56112">
    <property type="entry name" value="Protein kinase-like (PK-like)"/>
    <property type="match status" value="2"/>
</dbReference>
<evidence type="ECO:0000313" key="21">
    <source>
        <dbReference type="Proteomes" id="UP000663855"/>
    </source>
</evidence>
<reference evidence="16" key="1">
    <citation type="submission" date="2021-02" db="EMBL/GenBank/DDBJ databases">
        <authorList>
            <person name="Nowell W R."/>
        </authorList>
    </citation>
    <scope>NUCLEOTIDE SEQUENCE</scope>
</reference>
<dbReference type="EMBL" id="CAJNRG010002373">
    <property type="protein sequence ID" value="CAF2046954.1"/>
    <property type="molecule type" value="Genomic_DNA"/>
</dbReference>
<dbReference type="Pfam" id="PF05773">
    <property type="entry name" value="RWD"/>
    <property type="match status" value="1"/>
</dbReference>
<dbReference type="PROSITE" id="PS50908">
    <property type="entry name" value="RWD"/>
    <property type="match status" value="1"/>
</dbReference>
<dbReference type="GO" id="GO:0005829">
    <property type="term" value="C:cytosol"/>
    <property type="evidence" value="ECO:0007669"/>
    <property type="project" value="TreeGrafter"/>
</dbReference>
<feature type="compositionally biased region" description="Low complexity" evidence="13">
    <location>
        <begin position="637"/>
        <end position="648"/>
    </location>
</feature>
<dbReference type="Proteomes" id="UP000663824">
    <property type="component" value="Unassembled WGS sequence"/>
</dbReference>
<evidence type="ECO:0000256" key="7">
    <source>
        <dbReference type="ARBA" id="ARBA00037982"/>
    </source>
</evidence>
<evidence type="ECO:0000313" key="20">
    <source>
        <dbReference type="EMBL" id="CAF2134332.1"/>
    </source>
</evidence>
<dbReference type="Proteomes" id="UP000663855">
    <property type="component" value="Unassembled WGS sequence"/>
</dbReference>
<dbReference type="InterPro" id="IPR017441">
    <property type="entry name" value="Protein_kinase_ATP_BS"/>
</dbReference>
<sequence length="1617" mass="185481">MESNLKHAQENELRVLSSIYNNALKDRRSKRDKRLYPPHFILTITPVRSDSTIIQQINDPTFDLIVQETANYPNEVPKLELTNPKNFPIEALERCEKELRIQAQNYIGGEMVYLLAHYAQTFLDEFRTKRRPPSQIQVSPEQNSENDEHQQIEREINAIREEHLKQAEKQRYRQSDVSSTKPVKLARIISETIVKFENPIEVSVRRGHVLYKEMHPIISDQILNTSYICTDSDSANVYCLYEWNFEGVQNDDQILDLENFLAQYRSEIGNIENDMRRLLNIRHSLLCKIVAYQYLVHDTATYTFRVLTDWPEASSLEVFNCCPVSESLLKKIAISLCEVLLFLHSKSIIHRAINTKSVYLCTTGIKITRTSFVRRLNDLHILFHESQLPRSLHGSTKNDIYDMGLLLLNLATGRTHDCIIDAPSTLSDEFRDFLRRCANGESVKQLSVDPFLVNRVESQTNFDTMISETDRTRIIRNSLFRLHEKFLDRDNSSTNSNNDEMLVSAQSRLKSDFEVIGMIGRGGFGHVFKVQNKLDGCFYAVKQILLKSANKQVNKKITREVKLLSKLNHQNIVRYYSTWTEQMSLPNQTKSSSGSLPSTKSGRPRKSKSIKEDSLRNDLYGLIPDILIENGQDNEDSSSSSATTSSTPSDDESGVFDTRTFHRVERTDDMIVFEHGDNNADKSENPIEGKKNDQSSSSSSVNNNADDCIQRVLFIQMEYCEGNTLKQLIDRGILQEKPKMIWMLLREILDGLKHMHSKTIIHRDLKPGNILLDSNGHAKIGDLGLATISKLSGYSDSSTQSQLNPDQKSSWSLEIKDGGLISTPVGTTFYIAPELLSGPRVAPTEKVDIYSLGITFFEMCYPFNTSMERAKILCELRRPEINVPNHFRQKSFSRHYELVAQMLNHEPDKRPSANILLESNIIPFEQEEQYEQLLDRMINSTNNDLQSFYYRKTITKLFQRKNNIARDATFDSDIEIDFNKLEIFHRDSRIYASIRNSFIRIFEKYGAFLMRLPIFIPDTSIYSKNECSNLKFISSTGLIVSLAFDSKVPLARFIARCVSHHGLNGLTTLKCYQIGSVYREGVTEMHPRELTECGFDIIFTQSTFLPDAEILAVSQDVIEELQLHKKRNVFIRLNHSQLLRSILIFFDVPIDKISSILAAINKSRFDSTNTTVAMHLIENGISEQTAYRIQTLLDKDGPFDEIITHLKGFSKAKTEGSRLLKNIVDELEKIVQYARWFGVTMPIHLTLRFMTLNPILDINTFSGFIFQLASVVQRKKRSVYEVYAGGGRYDPLLAHFRRPSQKTLSNDLPHIVGVSFDMERFLQHSTTLTATSNRLINNTKPCDTVICLGNHTIDLLRLRHDLVTNGIGVDTFYELPSNFEILDQYCFSCGYTYLIYGRDDSIDEGFRFRIYENGKVFNDKRFSSGQIVQYYRTDSNNTNLNSINNSGISSNLFNDTEQSLQPQILSTSSGTSIKNVSSSSSLNSSSEPVSAGAQLNFYLYFIESMHKSISKKKIENQLQYKFSSISTLFTSKSRIEIFVFDVPDSILTTLISTLCIEDEVSYYKSLRLTIEQIPTRFHDTINRFSDQLKELRFLKKSKLFVIVSYRTDFYRFMAACT</sequence>
<dbReference type="Gene3D" id="3.30.930.10">
    <property type="entry name" value="Bira Bifunctional Protein, Domain 2"/>
    <property type="match status" value="1"/>
</dbReference>
<evidence type="ECO:0000256" key="8">
    <source>
        <dbReference type="ARBA" id="ARBA00047899"/>
    </source>
</evidence>
<comment type="catalytic activity">
    <reaction evidence="9">
        <text>L-seryl-[protein] + ATP = O-phospho-L-seryl-[protein] + ADP + H(+)</text>
        <dbReference type="Rhea" id="RHEA:17989"/>
        <dbReference type="Rhea" id="RHEA-COMP:9863"/>
        <dbReference type="Rhea" id="RHEA-COMP:11604"/>
        <dbReference type="ChEBI" id="CHEBI:15378"/>
        <dbReference type="ChEBI" id="CHEBI:29999"/>
        <dbReference type="ChEBI" id="CHEBI:30616"/>
        <dbReference type="ChEBI" id="CHEBI:83421"/>
        <dbReference type="ChEBI" id="CHEBI:456216"/>
        <dbReference type="EC" id="2.7.11.1"/>
    </reaction>
</comment>
<dbReference type="InterPro" id="IPR006575">
    <property type="entry name" value="RWD_dom"/>
</dbReference>
<feature type="binding site" evidence="11">
    <location>
        <begin position="519"/>
        <end position="527"/>
    </location>
    <ligand>
        <name>ATP</name>
        <dbReference type="ChEBI" id="CHEBI:30616"/>
    </ligand>
</feature>
<dbReference type="InterPro" id="IPR008271">
    <property type="entry name" value="Ser/Thr_kinase_AS"/>
</dbReference>
<feature type="region of interest" description="Disordered" evidence="13">
    <location>
        <begin position="585"/>
        <end position="614"/>
    </location>
</feature>
<gene>
    <name evidence="16" type="ORF">CJN711_LOCUS28452</name>
    <name evidence="17" type="ORF">KQP761_LOCUS26314</name>
    <name evidence="20" type="ORF">MBJ925_LOCUS28163</name>
    <name evidence="18" type="ORF">WKI299_LOCUS9005</name>
    <name evidence="19" type="ORF">XDN619_LOCUS7803</name>
</gene>
<dbReference type="CDD" id="cd23823">
    <property type="entry name" value="RWD_GCN2"/>
    <property type="match status" value="1"/>
</dbReference>
<dbReference type="SMART" id="SM00591">
    <property type="entry name" value="RWD"/>
    <property type="match status" value="1"/>
</dbReference>
<dbReference type="Gene3D" id="3.10.110.10">
    <property type="entry name" value="Ubiquitin Conjugating Enzyme"/>
    <property type="match status" value="1"/>
</dbReference>
<evidence type="ECO:0000256" key="9">
    <source>
        <dbReference type="ARBA" id="ARBA00048679"/>
    </source>
</evidence>
<dbReference type="InterPro" id="IPR041715">
    <property type="entry name" value="HisRS-like_core"/>
</dbReference>
<keyword evidence="3" id="KW-0808">Transferase</keyword>
<dbReference type="GO" id="GO:0009893">
    <property type="term" value="P:positive regulation of metabolic process"/>
    <property type="evidence" value="ECO:0007669"/>
    <property type="project" value="UniProtKB-ARBA"/>
</dbReference>
<feature type="domain" description="Protein kinase" evidence="14">
    <location>
        <begin position="513"/>
        <end position="925"/>
    </location>
</feature>
<dbReference type="InterPro" id="IPR011009">
    <property type="entry name" value="Kinase-like_dom_sf"/>
</dbReference>
<dbReference type="EMBL" id="CAJNOW010014257">
    <property type="protein sequence ID" value="CAF1631472.1"/>
    <property type="molecule type" value="Genomic_DNA"/>
</dbReference>
<keyword evidence="4 11" id="KW-0547">Nucleotide-binding</keyword>
<evidence type="ECO:0000256" key="11">
    <source>
        <dbReference type="PIRSR" id="PIRSR000660-2"/>
    </source>
</evidence>
<feature type="compositionally biased region" description="Low complexity" evidence="13">
    <location>
        <begin position="589"/>
        <end position="601"/>
    </location>
</feature>
<dbReference type="EMBL" id="CAJNOV010013446">
    <property type="protein sequence ID" value="CAF1521817.1"/>
    <property type="molecule type" value="Genomic_DNA"/>
</dbReference>
<dbReference type="PROSITE" id="PS00107">
    <property type="entry name" value="PROTEIN_KINASE_ATP"/>
    <property type="match status" value="1"/>
</dbReference>
<dbReference type="CDD" id="cd14046">
    <property type="entry name" value="STKc_EIF2AK4_GCN2_rpt2"/>
    <property type="match status" value="1"/>
</dbReference>
<evidence type="ECO:0000259" key="15">
    <source>
        <dbReference type="PROSITE" id="PS50908"/>
    </source>
</evidence>
<feature type="domain" description="RWD" evidence="15">
    <location>
        <begin position="11"/>
        <end position="126"/>
    </location>
</feature>
<dbReference type="GO" id="GO:0004694">
    <property type="term" value="F:eukaryotic translation initiation factor 2alpha kinase activity"/>
    <property type="evidence" value="ECO:0007669"/>
    <property type="project" value="InterPro"/>
</dbReference>
<evidence type="ECO:0000256" key="2">
    <source>
        <dbReference type="ARBA" id="ARBA00022527"/>
    </source>
</evidence>
<dbReference type="InterPro" id="IPR000719">
    <property type="entry name" value="Prot_kinase_dom"/>
</dbReference>
<dbReference type="Proteomes" id="UP000663887">
    <property type="component" value="Unassembled WGS sequence"/>
</dbReference>
<dbReference type="PANTHER" id="PTHR11042">
    <property type="entry name" value="EUKARYOTIC TRANSLATION INITIATION FACTOR 2-ALPHA KINASE EIF2-ALPHA KINASE -RELATED"/>
    <property type="match status" value="1"/>
</dbReference>
<evidence type="ECO:0000313" key="18">
    <source>
        <dbReference type="EMBL" id="CAF2044861.1"/>
    </source>
</evidence>
<comment type="similarity">
    <text evidence="7">Belongs to the protein kinase superfamily. Ser/Thr protein kinase family. GCN2 subfamily.</text>
</comment>
<dbReference type="InterPro" id="IPR050339">
    <property type="entry name" value="CC_SR_Kinase"/>
</dbReference>
<dbReference type="EC" id="2.7.11.1" evidence="1"/>
<comment type="caution">
    <text evidence="16">The sequence shown here is derived from an EMBL/GenBank/DDBJ whole genome shotgun (WGS) entry which is preliminary data.</text>
</comment>
<feature type="region of interest" description="Disordered" evidence="13">
    <location>
        <begin position="630"/>
        <end position="703"/>
    </location>
</feature>
<dbReference type="Gene3D" id="1.10.510.10">
    <property type="entry name" value="Transferase(Phosphotransferase) domain 1"/>
    <property type="match status" value="2"/>
</dbReference>
<dbReference type="SUPFAM" id="SSF55681">
    <property type="entry name" value="Class II aaRS and biotin synthetases"/>
    <property type="match status" value="1"/>
</dbReference>
<evidence type="ECO:0000256" key="4">
    <source>
        <dbReference type="ARBA" id="ARBA00022741"/>
    </source>
</evidence>
<accession>A0A815UNE3</accession>
<dbReference type="GO" id="GO:0000077">
    <property type="term" value="P:DNA damage checkpoint signaling"/>
    <property type="evidence" value="ECO:0007669"/>
    <property type="project" value="InterPro"/>
</dbReference>
<dbReference type="Pfam" id="PF00069">
    <property type="entry name" value="Pkinase"/>
    <property type="match status" value="2"/>
</dbReference>
<evidence type="ECO:0000256" key="12">
    <source>
        <dbReference type="PROSITE-ProRule" id="PRU10141"/>
    </source>
</evidence>
<evidence type="ECO:0000256" key="13">
    <source>
        <dbReference type="SAM" id="MobiDB-lite"/>
    </source>
</evidence>
<dbReference type="Proteomes" id="UP000663834">
    <property type="component" value="Unassembled WGS sequence"/>
</dbReference>
<dbReference type="PROSITE" id="PS00108">
    <property type="entry name" value="PROTEIN_KINASE_ST"/>
    <property type="match status" value="1"/>
</dbReference>
<evidence type="ECO:0000256" key="3">
    <source>
        <dbReference type="ARBA" id="ARBA00022679"/>
    </source>
</evidence>
<dbReference type="GO" id="GO:1990625">
    <property type="term" value="P:negative regulation of cytoplasmic translational initiation in response to stress"/>
    <property type="evidence" value="ECO:0007669"/>
    <property type="project" value="TreeGrafter"/>
</dbReference>
<comment type="catalytic activity">
    <reaction evidence="8">
        <text>L-threonyl-[protein] + ATP = O-phospho-L-threonyl-[protein] + ADP + H(+)</text>
        <dbReference type="Rhea" id="RHEA:46608"/>
        <dbReference type="Rhea" id="RHEA-COMP:11060"/>
        <dbReference type="Rhea" id="RHEA-COMP:11605"/>
        <dbReference type="ChEBI" id="CHEBI:15378"/>
        <dbReference type="ChEBI" id="CHEBI:30013"/>
        <dbReference type="ChEBI" id="CHEBI:30616"/>
        <dbReference type="ChEBI" id="CHEBI:61977"/>
        <dbReference type="ChEBI" id="CHEBI:456216"/>
        <dbReference type="EC" id="2.7.11.1"/>
    </reaction>
</comment>
<dbReference type="SUPFAM" id="SSF54495">
    <property type="entry name" value="UBC-like"/>
    <property type="match status" value="1"/>
</dbReference>
<dbReference type="InterPro" id="IPR016255">
    <property type="entry name" value="Gcn2"/>
</dbReference>
<name>A0A815UNE3_9BILA</name>
<dbReference type="PIRSF" id="PIRSF000660">
    <property type="entry name" value="Ser/Thr_PK_GCN2"/>
    <property type="match status" value="1"/>
</dbReference>